<dbReference type="PANTHER" id="PTHR42796">
    <property type="entry name" value="FUMARYLACETOACETATE HYDROLASE DOMAIN-CONTAINING PROTEIN 2A-RELATED"/>
    <property type="match status" value="1"/>
</dbReference>
<evidence type="ECO:0000256" key="1">
    <source>
        <dbReference type="ARBA" id="ARBA00010211"/>
    </source>
</evidence>
<protein>
    <submittedName>
        <fullName evidence="5">5-carboxymethyl-2-hydroxymuconate isomerase</fullName>
    </submittedName>
</protein>
<name>A0ABS1E868_9GAMM</name>
<dbReference type="SUPFAM" id="SSF56529">
    <property type="entry name" value="FAH"/>
    <property type="match status" value="1"/>
</dbReference>
<dbReference type="GO" id="GO:0016853">
    <property type="term" value="F:isomerase activity"/>
    <property type="evidence" value="ECO:0007669"/>
    <property type="project" value="UniProtKB-KW"/>
</dbReference>
<dbReference type="PANTHER" id="PTHR42796:SF4">
    <property type="entry name" value="FUMARYLACETOACETATE HYDROLASE DOMAIN-CONTAINING PROTEIN 2A"/>
    <property type="match status" value="1"/>
</dbReference>
<keyword evidence="5" id="KW-0413">Isomerase</keyword>
<dbReference type="InterPro" id="IPR036663">
    <property type="entry name" value="Fumarylacetoacetase_C_sf"/>
</dbReference>
<feature type="region of interest" description="Disordered" evidence="3">
    <location>
        <begin position="245"/>
        <end position="289"/>
    </location>
</feature>
<proteinExistence type="inferred from homology"/>
<evidence type="ECO:0000256" key="3">
    <source>
        <dbReference type="SAM" id="MobiDB-lite"/>
    </source>
</evidence>
<reference evidence="5 6" key="1">
    <citation type="journal article" date="2020" name="Microorganisms">
        <title>Osmotic Adaptation and Compatible Solute Biosynthesis of Phototrophic Bacteria as Revealed from Genome Analyses.</title>
        <authorList>
            <person name="Imhoff J.F."/>
            <person name="Rahn T."/>
            <person name="Kunzel S."/>
            <person name="Keller A."/>
            <person name="Neulinger S.C."/>
        </authorList>
    </citation>
    <scope>NUCLEOTIDE SEQUENCE [LARGE SCALE GENOMIC DNA]</scope>
    <source>
        <strain evidence="5 6">DSM 15116</strain>
    </source>
</reference>
<dbReference type="InterPro" id="IPR051121">
    <property type="entry name" value="FAH"/>
</dbReference>
<feature type="domain" description="Fumarylacetoacetase-like C-terminal" evidence="4">
    <location>
        <begin position="69"/>
        <end position="279"/>
    </location>
</feature>
<evidence type="ECO:0000313" key="5">
    <source>
        <dbReference type="EMBL" id="MBK1727369.1"/>
    </source>
</evidence>
<accession>A0ABS1E868</accession>
<organism evidence="5 6">
    <name type="scientific">Halorhodospira neutriphila</name>
    <dbReference type="NCBI Taxonomy" id="168379"/>
    <lineage>
        <taxon>Bacteria</taxon>
        <taxon>Pseudomonadati</taxon>
        <taxon>Pseudomonadota</taxon>
        <taxon>Gammaproteobacteria</taxon>
        <taxon>Chromatiales</taxon>
        <taxon>Ectothiorhodospiraceae</taxon>
        <taxon>Halorhodospira</taxon>
    </lineage>
</organism>
<evidence type="ECO:0000259" key="4">
    <source>
        <dbReference type="Pfam" id="PF01557"/>
    </source>
</evidence>
<comment type="similarity">
    <text evidence="1">Belongs to the FAH family.</text>
</comment>
<dbReference type="EMBL" id="NRSH01000137">
    <property type="protein sequence ID" value="MBK1727369.1"/>
    <property type="molecule type" value="Genomic_DNA"/>
</dbReference>
<sequence>MRITTVGYGAERHIAVARSETQWQLCPEPGDLGAALERGAVPGPQPHWPLVDAAELELLAPIPAPRRNVICLGLNYAEHAAESQRAKGAEWALPSDLVVFTKATTTVTGPYAEITLDPAVTEQLDWEVELAAVIGRGGRHIPAERAAEHVFGYTVVNDLSARDLQFRHKQFFLGKSVDGTCPMGPWITTADAVPDPHALTLSCRVNGVLKQHACTSGMIATVPQIVAGLSRVLTLEPGDIIATGTPSGVGFARQPPEYLAPGDRVTSEVEGLGRLENRLASPPDDERQP</sequence>
<comment type="caution">
    <text evidence="5">The sequence shown here is derived from an EMBL/GenBank/DDBJ whole genome shotgun (WGS) entry which is preliminary data.</text>
</comment>
<evidence type="ECO:0000313" key="6">
    <source>
        <dbReference type="Proteomes" id="UP000738126"/>
    </source>
</evidence>
<dbReference type="Gene3D" id="3.90.850.10">
    <property type="entry name" value="Fumarylacetoacetase-like, C-terminal domain"/>
    <property type="match status" value="1"/>
</dbReference>
<keyword evidence="2" id="KW-0479">Metal-binding</keyword>
<gene>
    <name evidence="5" type="ORF">CKO13_10135</name>
</gene>
<dbReference type="InterPro" id="IPR011234">
    <property type="entry name" value="Fumarylacetoacetase-like_C"/>
</dbReference>
<dbReference type="Proteomes" id="UP000738126">
    <property type="component" value="Unassembled WGS sequence"/>
</dbReference>
<keyword evidence="6" id="KW-1185">Reference proteome</keyword>
<dbReference type="Pfam" id="PF01557">
    <property type="entry name" value="FAA_hydrolase"/>
    <property type="match status" value="1"/>
</dbReference>
<dbReference type="RefSeq" id="WP_200260509.1">
    <property type="nucleotide sequence ID" value="NZ_NRSH01000137.1"/>
</dbReference>
<evidence type="ECO:0000256" key="2">
    <source>
        <dbReference type="ARBA" id="ARBA00022723"/>
    </source>
</evidence>
<feature type="compositionally biased region" description="Basic and acidic residues" evidence="3">
    <location>
        <begin position="265"/>
        <end position="277"/>
    </location>
</feature>